<reference evidence="2" key="1">
    <citation type="submission" date="2018-05" db="EMBL/GenBank/DDBJ databases">
        <title>Effector identification in a new, highly contiguous assembly of the strawberry crown rot pathogen Phytophthora cactorum.</title>
        <authorList>
            <person name="Armitage A.D."/>
            <person name="Nellist C.F."/>
            <person name="Bates H."/>
            <person name="Vickerstaff R.J."/>
            <person name="Harrison R.J."/>
        </authorList>
    </citation>
    <scope>NUCLEOTIDE SEQUENCE</scope>
    <source>
        <strain evidence="2">P421</strain>
    </source>
</reference>
<sequence length="56" mass="5933">MFSQLIFTKHEIGLAKLSPPAYFLVAFLLMFCATCAASASSFACLTDAMPGDRLGG</sequence>
<feature type="transmembrane region" description="Helical" evidence="1">
    <location>
        <begin position="21"/>
        <end position="43"/>
    </location>
</feature>
<dbReference type="Proteomes" id="UP000760860">
    <property type="component" value="Unassembled WGS sequence"/>
</dbReference>
<evidence type="ECO:0000313" key="2">
    <source>
        <dbReference type="EMBL" id="KAG3228962.1"/>
    </source>
</evidence>
<keyword evidence="1" id="KW-0812">Transmembrane</keyword>
<proteinExistence type="predicted"/>
<keyword evidence="1" id="KW-1133">Transmembrane helix</keyword>
<protein>
    <submittedName>
        <fullName evidence="2">Uncharacterized protein</fullName>
    </submittedName>
</protein>
<accession>A0A8T1J1C9</accession>
<comment type="caution">
    <text evidence="2">The sequence shown here is derived from an EMBL/GenBank/DDBJ whole genome shotgun (WGS) entry which is preliminary data.</text>
</comment>
<gene>
    <name evidence="2" type="ORF">PC129_g527</name>
</gene>
<dbReference type="AlphaFoldDB" id="A0A8T1J1C9"/>
<organism evidence="2 3">
    <name type="scientific">Phytophthora cactorum</name>
    <dbReference type="NCBI Taxonomy" id="29920"/>
    <lineage>
        <taxon>Eukaryota</taxon>
        <taxon>Sar</taxon>
        <taxon>Stramenopiles</taxon>
        <taxon>Oomycota</taxon>
        <taxon>Peronosporomycetes</taxon>
        <taxon>Peronosporales</taxon>
        <taxon>Peronosporaceae</taxon>
        <taxon>Phytophthora</taxon>
    </lineage>
</organism>
<evidence type="ECO:0000256" key="1">
    <source>
        <dbReference type="SAM" id="Phobius"/>
    </source>
</evidence>
<keyword evidence="1" id="KW-0472">Membrane</keyword>
<dbReference type="EMBL" id="RCMV01000007">
    <property type="protein sequence ID" value="KAG3228962.1"/>
    <property type="molecule type" value="Genomic_DNA"/>
</dbReference>
<evidence type="ECO:0000313" key="3">
    <source>
        <dbReference type="Proteomes" id="UP000760860"/>
    </source>
</evidence>
<name>A0A8T1J1C9_9STRA</name>